<dbReference type="KEGG" id="sat:SYN_03409"/>
<evidence type="ECO:0000313" key="3">
    <source>
        <dbReference type="Proteomes" id="UP000001933"/>
    </source>
</evidence>
<dbReference type="Proteomes" id="UP000001933">
    <property type="component" value="Chromosome"/>
</dbReference>
<dbReference type="AlphaFoldDB" id="Q2LR44"/>
<proteinExistence type="predicted"/>
<reference evidence="2 3" key="1">
    <citation type="journal article" date="2007" name="Proc. Natl. Acad. Sci. U.S.A.">
        <title>The genome of Syntrophus aciditrophicus: life at the thermodynamic limit of microbial growth.</title>
        <authorList>
            <person name="McInerney M.J."/>
            <person name="Rohlin L."/>
            <person name="Mouttaki H."/>
            <person name="Kim U."/>
            <person name="Krupp R.S."/>
            <person name="Rios-Hernandez L."/>
            <person name="Sieber J."/>
            <person name="Struchtemeyer C.G."/>
            <person name="Bhattacharyya A."/>
            <person name="Campbell J.W."/>
            <person name="Gunsalus R.P."/>
        </authorList>
    </citation>
    <scope>NUCLEOTIDE SEQUENCE [LARGE SCALE GENOMIC DNA]</scope>
    <source>
        <strain evidence="2 3">SB</strain>
    </source>
</reference>
<evidence type="ECO:0000256" key="1">
    <source>
        <dbReference type="SAM" id="Phobius"/>
    </source>
</evidence>
<dbReference type="EMBL" id="CP000252">
    <property type="protein sequence ID" value="ABC76555.1"/>
    <property type="molecule type" value="Genomic_DNA"/>
</dbReference>
<dbReference type="HOGENOM" id="CLU_2848240_0_0_7"/>
<feature type="transmembrane region" description="Helical" evidence="1">
    <location>
        <begin position="45"/>
        <end position="64"/>
    </location>
</feature>
<protein>
    <submittedName>
        <fullName evidence="2">Hypothetical membrane protein</fullName>
    </submittedName>
</protein>
<evidence type="ECO:0000313" key="2">
    <source>
        <dbReference type="EMBL" id="ABC76555.1"/>
    </source>
</evidence>
<keyword evidence="1" id="KW-0472">Membrane</keyword>
<name>Q2LR44_SYNAS</name>
<keyword evidence="1" id="KW-1133">Transmembrane helix</keyword>
<accession>Q2LR44</accession>
<keyword evidence="1" id="KW-0812">Transmembrane</keyword>
<dbReference type="InParanoid" id="Q2LR44"/>
<organism evidence="2 3">
    <name type="scientific">Syntrophus aciditrophicus (strain SB)</name>
    <dbReference type="NCBI Taxonomy" id="56780"/>
    <lineage>
        <taxon>Bacteria</taxon>
        <taxon>Pseudomonadati</taxon>
        <taxon>Thermodesulfobacteriota</taxon>
        <taxon>Syntrophia</taxon>
        <taxon>Syntrophales</taxon>
        <taxon>Syntrophaceae</taxon>
        <taxon>Syntrophus</taxon>
    </lineage>
</organism>
<keyword evidence="3" id="KW-1185">Reference proteome</keyword>
<dbReference type="STRING" id="56780.SYN_03409"/>
<gene>
    <name evidence="2" type="ORF">SYN_03409</name>
</gene>
<sequence length="65" mass="7606">MQKNSFRIHKKNRLKGANRFPGDRPYSNSISQRILCRLCYRFRDVFLMSASSSILAVLISSLIWN</sequence>